<name>A0ABD0JR81_9CAEN</name>
<dbReference type="AlphaFoldDB" id="A0ABD0JR81"/>
<protein>
    <submittedName>
        <fullName evidence="2">Uncharacterized protein</fullName>
    </submittedName>
</protein>
<keyword evidence="3" id="KW-1185">Reference proteome</keyword>
<dbReference type="EMBL" id="JACVVK020000354">
    <property type="protein sequence ID" value="KAK7477256.1"/>
    <property type="molecule type" value="Genomic_DNA"/>
</dbReference>
<evidence type="ECO:0000256" key="1">
    <source>
        <dbReference type="SAM" id="MobiDB-lite"/>
    </source>
</evidence>
<feature type="region of interest" description="Disordered" evidence="1">
    <location>
        <begin position="1"/>
        <end position="24"/>
    </location>
</feature>
<accession>A0ABD0JR81</accession>
<gene>
    <name evidence="2" type="ORF">BaRGS_00031444</name>
</gene>
<organism evidence="2 3">
    <name type="scientific">Batillaria attramentaria</name>
    <dbReference type="NCBI Taxonomy" id="370345"/>
    <lineage>
        <taxon>Eukaryota</taxon>
        <taxon>Metazoa</taxon>
        <taxon>Spiralia</taxon>
        <taxon>Lophotrochozoa</taxon>
        <taxon>Mollusca</taxon>
        <taxon>Gastropoda</taxon>
        <taxon>Caenogastropoda</taxon>
        <taxon>Sorbeoconcha</taxon>
        <taxon>Cerithioidea</taxon>
        <taxon>Batillariidae</taxon>
        <taxon>Batillaria</taxon>
    </lineage>
</organism>
<evidence type="ECO:0000313" key="3">
    <source>
        <dbReference type="Proteomes" id="UP001519460"/>
    </source>
</evidence>
<comment type="caution">
    <text evidence="2">The sequence shown here is derived from an EMBL/GenBank/DDBJ whole genome shotgun (WGS) entry which is preliminary data.</text>
</comment>
<dbReference type="Proteomes" id="UP001519460">
    <property type="component" value="Unassembled WGS sequence"/>
</dbReference>
<evidence type="ECO:0000313" key="2">
    <source>
        <dbReference type="EMBL" id="KAK7477256.1"/>
    </source>
</evidence>
<feature type="region of interest" description="Disordered" evidence="1">
    <location>
        <begin position="68"/>
        <end position="108"/>
    </location>
</feature>
<sequence>MKATRDARPLVIVDEEGEGVDTGHCAGSDRCEAGQRPALFGAHATTSSSLAEPRLVIVQLCEGRAWVKRQRRQLQQTTRPSEHGPRTGLQAAHTLPTTHGPPTRPAQD</sequence>
<reference evidence="2 3" key="1">
    <citation type="journal article" date="2023" name="Sci. Data">
        <title>Genome assembly of the Korean intertidal mud-creeper Batillaria attramentaria.</title>
        <authorList>
            <person name="Patra A.K."/>
            <person name="Ho P.T."/>
            <person name="Jun S."/>
            <person name="Lee S.J."/>
            <person name="Kim Y."/>
            <person name="Won Y.J."/>
        </authorList>
    </citation>
    <scope>NUCLEOTIDE SEQUENCE [LARGE SCALE GENOMIC DNA]</scope>
    <source>
        <strain evidence="2">Wonlab-2016</strain>
    </source>
</reference>
<proteinExistence type="predicted"/>